<feature type="region of interest" description="Disordered" evidence="1">
    <location>
        <begin position="49"/>
        <end position="79"/>
    </location>
</feature>
<accession>A0A9D4U1M9</accession>
<feature type="compositionally biased region" description="Basic and acidic residues" evidence="1">
    <location>
        <begin position="49"/>
        <end position="63"/>
    </location>
</feature>
<feature type="compositionally biased region" description="Polar residues" evidence="1">
    <location>
        <begin position="65"/>
        <end position="79"/>
    </location>
</feature>
<sequence length="126" mass="14130">MKASSSTCLIPYTPFPEPYRTFILANSKVLGLFWAGFPSCEELLQTAEEDRRTEKEACEERRQKQAASYSSLIVSGPSRSSSLVFTEALCPERAALEHALPQFVLNFGGTLEHPEFQMKFETPYAS</sequence>
<evidence type="ECO:0000313" key="2">
    <source>
        <dbReference type="EMBL" id="KAI5059961.1"/>
    </source>
</evidence>
<gene>
    <name evidence="2" type="ORF">GOP47_0024381</name>
</gene>
<reference evidence="2" key="1">
    <citation type="submission" date="2021-01" db="EMBL/GenBank/DDBJ databases">
        <title>Adiantum capillus-veneris genome.</title>
        <authorList>
            <person name="Fang Y."/>
            <person name="Liao Q."/>
        </authorList>
    </citation>
    <scope>NUCLEOTIDE SEQUENCE</scope>
    <source>
        <strain evidence="2">H3</strain>
        <tissue evidence="2">Leaf</tissue>
    </source>
</reference>
<keyword evidence="3" id="KW-1185">Reference proteome</keyword>
<protein>
    <submittedName>
        <fullName evidence="2">Uncharacterized protein</fullName>
    </submittedName>
</protein>
<proteinExistence type="predicted"/>
<name>A0A9D4U1M9_ADICA</name>
<evidence type="ECO:0000313" key="3">
    <source>
        <dbReference type="Proteomes" id="UP000886520"/>
    </source>
</evidence>
<dbReference type="Proteomes" id="UP000886520">
    <property type="component" value="Chromosome 24"/>
</dbReference>
<evidence type="ECO:0000256" key="1">
    <source>
        <dbReference type="SAM" id="MobiDB-lite"/>
    </source>
</evidence>
<comment type="caution">
    <text evidence="2">The sequence shown here is derived from an EMBL/GenBank/DDBJ whole genome shotgun (WGS) entry which is preliminary data.</text>
</comment>
<dbReference type="EMBL" id="JABFUD020000024">
    <property type="protein sequence ID" value="KAI5059961.1"/>
    <property type="molecule type" value="Genomic_DNA"/>
</dbReference>
<organism evidence="2 3">
    <name type="scientific">Adiantum capillus-veneris</name>
    <name type="common">Maidenhair fern</name>
    <dbReference type="NCBI Taxonomy" id="13818"/>
    <lineage>
        <taxon>Eukaryota</taxon>
        <taxon>Viridiplantae</taxon>
        <taxon>Streptophyta</taxon>
        <taxon>Embryophyta</taxon>
        <taxon>Tracheophyta</taxon>
        <taxon>Polypodiopsida</taxon>
        <taxon>Polypodiidae</taxon>
        <taxon>Polypodiales</taxon>
        <taxon>Pteridineae</taxon>
        <taxon>Pteridaceae</taxon>
        <taxon>Vittarioideae</taxon>
        <taxon>Adiantum</taxon>
    </lineage>
</organism>
<dbReference type="AlphaFoldDB" id="A0A9D4U1M9"/>